<dbReference type="RefSeq" id="WP_010965759.1">
    <property type="nucleotide sequence ID" value="NC_003030.1"/>
</dbReference>
<sequence>MKFNDEKVKEIVTPFMDEDDLASYYCYGIVTATRLQMFLLGSFSGLANKQYLLTFTNKKLIMTRMGMSGKLKGSEVIEYTNIKSAKISNLFFVFGKKIKLKFNDGSKVKFNINRRVMGIKKQGENLQNICQILRGKFAA</sequence>
<dbReference type="EMBL" id="AE001437">
    <property type="protein sequence ID" value="AAK80418.1"/>
    <property type="molecule type" value="Genomic_DNA"/>
</dbReference>
<feature type="domain" description="YokE-like PH" evidence="1">
    <location>
        <begin position="16"/>
        <end position="113"/>
    </location>
</feature>
<dbReference type="Proteomes" id="UP000000814">
    <property type="component" value="Chromosome"/>
</dbReference>
<evidence type="ECO:0000313" key="2">
    <source>
        <dbReference type="EMBL" id="AAK80418.1"/>
    </source>
</evidence>
<evidence type="ECO:0000313" key="3">
    <source>
        <dbReference type="Proteomes" id="UP000000814"/>
    </source>
</evidence>
<organism evidence="2 3">
    <name type="scientific">Clostridium acetobutylicum (strain ATCC 824 / DSM 792 / JCM 1419 / IAM 19013 / LMG 5710 / NBRC 13948 / NRRL B-527 / VKM B-1787 / 2291 / W)</name>
    <dbReference type="NCBI Taxonomy" id="272562"/>
    <lineage>
        <taxon>Bacteria</taxon>
        <taxon>Bacillati</taxon>
        <taxon>Bacillota</taxon>
        <taxon>Clostridia</taxon>
        <taxon>Eubacteriales</taxon>
        <taxon>Clostridiaceae</taxon>
        <taxon>Clostridium</taxon>
    </lineage>
</organism>
<gene>
    <name evidence="2" type="ordered locus">CA_C2464</name>
</gene>
<dbReference type="PIR" id="G97203">
    <property type="entry name" value="G97203"/>
</dbReference>
<name>Q97GA5_CLOAB</name>
<proteinExistence type="predicted"/>
<dbReference type="OrthoDB" id="1957694at2"/>
<reference evidence="2 3" key="1">
    <citation type="journal article" date="2001" name="J. Bacteriol.">
        <title>Genome sequence and comparative analysis of the solvent-producing bacterium Clostridium acetobutylicum.</title>
        <authorList>
            <person name="Nolling J."/>
            <person name="Breton G."/>
            <person name="Omelchenko M.V."/>
            <person name="Makarova K.S."/>
            <person name="Zeng Q."/>
            <person name="Gibson R."/>
            <person name="Lee H.M."/>
            <person name="Dubois J."/>
            <person name="Qiu D."/>
            <person name="Hitti J."/>
            <person name="Wolf Y.I."/>
            <person name="Tatusov R.L."/>
            <person name="Sabathe F."/>
            <person name="Doucette-Stamm L."/>
            <person name="Soucaille P."/>
            <person name="Daly M.J."/>
            <person name="Bennett G.N."/>
            <person name="Koonin E.V."/>
            <person name="Smith D.R."/>
        </authorList>
    </citation>
    <scope>NUCLEOTIDE SEQUENCE [LARGE SCALE GENOMIC DNA]</scope>
    <source>
        <strain evidence="3">ATCC 824 / DSM 792 / JCM 1419 / LMG 5710 / VKM B-1787</strain>
    </source>
</reference>
<dbReference type="InterPro" id="IPR039519">
    <property type="entry name" value="YokE-like_PH"/>
</dbReference>
<dbReference type="HOGENOM" id="CLU_1841585_0_0_9"/>
<dbReference type="AlphaFoldDB" id="Q97GA5"/>
<dbReference type="KEGG" id="cac:CA_C2464"/>
<protein>
    <recommendedName>
        <fullName evidence="1">YokE-like PH domain-containing protein</fullName>
    </recommendedName>
</protein>
<dbReference type="GeneID" id="44998942"/>
<accession>Q97GA5</accession>
<dbReference type="PATRIC" id="fig|272562.8.peg.2660"/>
<evidence type="ECO:0000259" key="1">
    <source>
        <dbReference type="Pfam" id="PF14470"/>
    </source>
</evidence>
<dbReference type="Pfam" id="PF14470">
    <property type="entry name" value="bPH_3"/>
    <property type="match status" value="1"/>
</dbReference>
<keyword evidence="3" id="KW-1185">Reference proteome</keyword>